<dbReference type="Proteomes" id="UP001500974">
    <property type="component" value="Unassembled WGS sequence"/>
</dbReference>
<dbReference type="SUPFAM" id="SSF47598">
    <property type="entry name" value="Ribbon-helix-helix"/>
    <property type="match status" value="1"/>
</dbReference>
<accession>A0ABP5MQS8</accession>
<dbReference type="RefSeq" id="WP_277356900.1">
    <property type="nucleotide sequence ID" value="NZ_BAAAON010000003.1"/>
</dbReference>
<sequence>MALNIRLPKDLDRQLDIIASESHISKSALILQGAQLVIERHARRNVIDASLAFVKAHDAELLERLADA</sequence>
<gene>
    <name evidence="1" type="ORF">GCM10009784_26630</name>
</gene>
<evidence type="ECO:0000313" key="1">
    <source>
        <dbReference type="EMBL" id="GAA2177150.1"/>
    </source>
</evidence>
<reference evidence="2" key="1">
    <citation type="journal article" date="2019" name="Int. J. Syst. Evol. Microbiol.">
        <title>The Global Catalogue of Microorganisms (GCM) 10K type strain sequencing project: providing services to taxonomists for standard genome sequencing and annotation.</title>
        <authorList>
            <consortium name="The Broad Institute Genomics Platform"/>
            <consortium name="The Broad Institute Genome Sequencing Center for Infectious Disease"/>
            <person name="Wu L."/>
            <person name="Ma J."/>
        </authorList>
    </citation>
    <scope>NUCLEOTIDE SEQUENCE [LARGE SCALE GENOMIC DNA]</scope>
    <source>
        <strain evidence="2">JCM 14917</strain>
    </source>
</reference>
<proteinExistence type="predicted"/>
<keyword evidence="2" id="KW-1185">Reference proteome</keyword>
<evidence type="ECO:0000313" key="2">
    <source>
        <dbReference type="Proteomes" id="UP001500974"/>
    </source>
</evidence>
<comment type="caution">
    <text evidence="1">The sequence shown here is derived from an EMBL/GenBank/DDBJ whole genome shotgun (WGS) entry which is preliminary data.</text>
</comment>
<name>A0ABP5MQS8_9MICC</name>
<dbReference type="InterPro" id="IPR010985">
    <property type="entry name" value="Ribbon_hlx_hlx"/>
</dbReference>
<organism evidence="1 2">
    <name type="scientific">Arthrobacter parietis</name>
    <dbReference type="NCBI Taxonomy" id="271434"/>
    <lineage>
        <taxon>Bacteria</taxon>
        <taxon>Bacillati</taxon>
        <taxon>Actinomycetota</taxon>
        <taxon>Actinomycetes</taxon>
        <taxon>Micrococcales</taxon>
        <taxon>Micrococcaceae</taxon>
        <taxon>Arthrobacter</taxon>
    </lineage>
</organism>
<dbReference type="InterPro" id="IPR013321">
    <property type="entry name" value="Arc_rbn_hlx_hlx"/>
</dbReference>
<dbReference type="EMBL" id="BAAAON010000003">
    <property type="protein sequence ID" value="GAA2177150.1"/>
    <property type="molecule type" value="Genomic_DNA"/>
</dbReference>
<dbReference type="Gene3D" id="1.10.1220.10">
    <property type="entry name" value="Met repressor-like"/>
    <property type="match status" value="1"/>
</dbReference>
<protein>
    <recommendedName>
        <fullName evidence="3">Ribbon-helix-helix protein CopG domain-containing protein</fullName>
    </recommendedName>
</protein>
<evidence type="ECO:0008006" key="3">
    <source>
        <dbReference type="Google" id="ProtNLM"/>
    </source>
</evidence>